<evidence type="ECO:0000259" key="6">
    <source>
        <dbReference type="PROSITE" id="PS51352"/>
    </source>
</evidence>
<evidence type="ECO:0000313" key="7">
    <source>
        <dbReference type="EMBL" id="CAB4936589.1"/>
    </source>
</evidence>
<evidence type="ECO:0000256" key="4">
    <source>
        <dbReference type="ARBA" id="ARBA00023284"/>
    </source>
</evidence>
<dbReference type="GO" id="GO:0030313">
    <property type="term" value="C:cell envelope"/>
    <property type="evidence" value="ECO:0007669"/>
    <property type="project" value="UniProtKB-SubCell"/>
</dbReference>
<dbReference type="EMBL" id="CAFBMK010000204">
    <property type="protein sequence ID" value="CAB4936589.1"/>
    <property type="molecule type" value="Genomic_DNA"/>
</dbReference>
<reference evidence="7" key="1">
    <citation type="submission" date="2020-05" db="EMBL/GenBank/DDBJ databases">
        <authorList>
            <person name="Chiriac C."/>
            <person name="Salcher M."/>
            <person name="Ghai R."/>
            <person name="Kavagutti S V."/>
        </authorList>
    </citation>
    <scope>NUCLEOTIDE SEQUENCE</scope>
</reference>
<dbReference type="InterPro" id="IPR000866">
    <property type="entry name" value="AhpC/TSA"/>
</dbReference>
<name>A0A6J7J0G6_9ZZZZ</name>
<dbReference type="GO" id="GO:0016491">
    <property type="term" value="F:oxidoreductase activity"/>
    <property type="evidence" value="ECO:0007669"/>
    <property type="project" value="InterPro"/>
</dbReference>
<organism evidence="7">
    <name type="scientific">freshwater metagenome</name>
    <dbReference type="NCBI Taxonomy" id="449393"/>
    <lineage>
        <taxon>unclassified sequences</taxon>
        <taxon>metagenomes</taxon>
        <taxon>ecological metagenomes</taxon>
    </lineage>
</organism>
<dbReference type="InterPro" id="IPR050553">
    <property type="entry name" value="Thioredoxin_ResA/DsbE_sf"/>
</dbReference>
<dbReference type="GO" id="GO:0016209">
    <property type="term" value="F:antioxidant activity"/>
    <property type="evidence" value="ECO:0007669"/>
    <property type="project" value="InterPro"/>
</dbReference>
<evidence type="ECO:0000256" key="5">
    <source>
        <dbReference type="SAM" id="MobiDB-lite"/>
    </source>
</evidence>
<proteinExistence type="predicted"/>
<evidence type="ECO:0000256" key="3">
    <source>
        <dbReference type="ARBA" id="ARBA00023157"/>
    </source>
</evidence>
<dbReference type="Pfam" id="PF00578">
    <property type="entry name" value="AhpC-TSA"/>
    <property type="match status" value="1"/>
</dbReference>
<protein>
    <submittedName>
        <fullName evidence="7">Unannotated protein</fullName>
    </submittedName>
</protein>
<keyword evidence="4" id="KW-0676">Redox-active center</keyword>
<evidence type="ECO:0000256" key="2">
    <source>
        <dbReference type="ARBA" id="ARBA00022748"/>
    </source>
</evidence>
<sequence length="247" mass="25476">MARLRTHRRALAAGVVAAVVVLALAIGLAEGGGERSVPDDVPSLAEARADVAGAPAPLARLYAPRPGSAASGGTAVLDLDRAGVRRLLDGLRGRPVLVNVWYPACAPCRREFPILRAAAAAYGTRMAFLGVSTEGSREDVDAFLRGQPTLYPHVRDDGLRIARGELQAGNTFPSTVLIDARGAIVDVRGSEYTSLGQLETALRRTLGLGRPATAAAAVDRGAPSVRTPTGRAPSTGAPTPTTEGDAS</sequence>
<comment type="subcellular location">
    <subcellularLocation>
        <location evidence="1">Cell envelope</location>
    </subcellularLocation>
</comment>
<dbReference type="AlphaFoldDB" id="A0A6J7J0G6"/>
<keyword evidence="3" id="KW-1015">Disulfide bond</keyword>
<dbReference type="PANTHER" id="PTHR42852:SF6">
    <property type="entry name" value="THIOL:DISULFIDE INTERCHANGE PROTEIN DSBE"/>
    <property type="match status" value="1"/>
</dbReference>
<accession>A0A6J7J0G6</accession>
<keyword evidence="2" id="KW-0201">Cytochrome c-type biogenesis</keyword>
<feature type="region of interest" description="Disordered" evidence="5">
    <location>
        <begin position="213"/>
        <end position="247"/>
    </location>
</feature>
<feature type="compositionally biased region" description="Polar residues" evidence="5">
    <location>
        <begin position="236"/>
        <end position="247"/>
    </location>
</feature>
<dbReference type="CDD" id="cd02966">
    <property type="entry name" value="TlpA_like_family"/>
    <property type="match status" value="1"/>
</dbReference>
<evidence type="ECO:0000256" key="1">
    <source>
        <dbReference type="ARBA" id="ARBA00004196"/>
    </source>
</evidence>
<dbReference type="InterPro" id="IPR013766">
    <property type="entry name" value="Thioredoxin_domain"/>
</dbReference>
<dbReference type="PANTHER" id="PTHR42852">
    <property type="entry name" value="THIOL:DISULFIDE INTERCHANGE PROTEIN DSBE"/>
    <property type="match status" value="1"/>
</dbReference>
<dbReference type="Gene3D" id="3.40.30.10">
    <property type="entry name" value="Glutaredoxin"/>
    <property type="match status" value="1"/>
</dbReference>
<gene>
    <name evidence="7" type="ORF">UFOPK3564_02677</name>
</gene>
<feature type="domain" description="Thioredoxin" evidence="6">
    <location>
        <begin position="50"/>
        <end position="207"/>
    </location>
</feature>
<dbReference type="PROSITE" id="PS51352">
    <property type="entry name" value="THIOREDOXIN_2"/>
    <property type="match status" value="1"/>
</dbReference>
<dbReference type="GO" id="GO:0017004">
    <property type="term" value="P:cytochrome complex assembly"/>
    <property type="evidence" value="ECO:0007669"/>
    <property type="project" value="UniProtKB-KW"/>
</dbReference>
<dbReference type="InterPro" id="IPR036249">
    <property type="entry name" value="Thioredoxin-like_sf"/>
</dbReference>
<dbReference type="SUPFAM" id="SSF52833">
    <property type="entry name" value="Thioredoxin-like"/>
    <property type="match status" value="1"/>
</dbReference>